<dbReference type="EMBL" id="JACAGB010000003">
    <property type="protein sequence ID" value="KAF6374214.1"/>
    <property type="molecule type" value="Genomic_DNA"/>
</dbReference>
<reference evidence="1 2" key="1">
    <citation type="journal article" date="2020" name="Nature">
        <title>Six reference-quality genomes reveal evolution of bat adaptations.</title>
        <authorList>
            <person name="Jebb D."/>
            <person name="Huang Z."/>
            <person name="Pippel M."/>
            <person name="Hughes G.M."/>
            <person name="Lavrichenko K."/>
            <person name="Devanna P."/>
            <person name="Winkler S."/>
            <person name="Jermiin L.S."/>
            <person name="Skirmuntt E.C."/>
            <person name="Katzourakis A."/>
            <person name="Burkitt-Gray L."/>
            <person name="Ray D.A."/>
            <person name="Sullivan K.A.M."/>
            <person name="Roscito J.G."/>
            <person name="Kirilenko B.M."/>
            <person name="Davalos L.M."/>
            <person name="Corthals A.P."/>
            <person name="Power M.L."/>
            <person name="Jones G."/>
            <person name="Ransome R.D."/>
            <person name="Dechmann D.K.N."/>
            <person name="Locatelli A.G."/>
            <person name="Puechmaille S.J."/>
            <person name="Fedrigo O."/>
            <person name="Jarvis E.D."/>
            <person name="Hiller M."/>
            <person name="Vernes S.C."/>
            <person name="Myers E.W."/>
            <person name="Teeling E.C."/>
        </authorList>
    </citation>
    <scope>NUCLEOTIDE SEQUENCE [LARGE SCALE GENOMIC DNA]</scope>
    <source>
        <strain evidence="1">MPipKuh1</strain>
        <tissue evidence="1">Flight muscle</tissue>
    </source>
</reference>
<evidence type="ECO:0000313" key="2">
    <source>
        <dbReference type="Proteomes" id="UP000558488"/>
    </source>
</evidence>
<organism evidence="1 2">
    <name type="scientific">Pipistrellus kuhlii</name>
    <name type="common">Kuhl's pipistrelle</name>
    <dbReference type="NCBI Taxonomy" id="59472"/>
    <lineage>
        <taxon>Eukaryota</taxon>
        <taxon>Metazoa</taxon>
        <taxon>Chordata</taxon>
        <taxon>Craniata</taxon>
        <taxon>Vertebrata</taxon>
        <taxon>Euteleostomi</taxon>
        <taxon>Mammalia</taxon>
        <taxon>Eutheria</taxon>
        <taxon>Laurasiatheria</taxon>
        <taxon>Chiroptera</taxon>
        <taxon>Yangochiroptera</taxon>
        <taxon>Vespertilionidae</taxon>
        <taxon>Pipistrellus</taxon>
    </lineage>
</organism>
<dbReference type="Proteomes" id="UP000558488">
    <property type="component" value="Unassembled WGS sequence"/>
</dbReference>
<keyword evidence="2" id="KW-1185">Reference proteome</keyword>
<protein>
    <submittedName>
        <fullName evidence="1">Uncharacterized protein</fullName>
    </submittedName>
</protein>
<comment type="caution">
    <text evidence="1">The sequence shown here is derived from an EMBL/GenBank/DDBJ whole genome shotgun (WGS) entry which is preliminary data.</text>
</comment>
<name>A0A7J7ZJ90_PIPKU</name>
<sequence length="123" mass="13515">MWIPGQILFPPSFPGGPGPGFFKSPPAVGVGWLRVEAPRRCPSPTFLASFPRDPGCDVWGWGWKILNLSPREGGDLPKKPASEFPGNFSIPQQLSLEQQRGSWFLLISLYLLQKCCNCTPGAM</sequence>
<accession>A0A7J7ZJ90</accession>
<evidence type="ECO:0000313" key="1">
    <source>
        <dbReference type="EMBL" id="KAF6374214.1"/>
    </source>
</evidence>
<proteinExistence type="predicted"/>
<gene>
    <name evidence="1" type="ORF">mPipKuh1_009450</name>
</gene>
<dbReference type="AlphaFoldDB" id="A0A7J7ZJ90"/>